<dbReference type="PANTHER" id="PTHR40763:SF5">
    <property type="entry name" value="MEMBRANE PROTEIN"/>
    <property type="match status" value="1"/>
</dbReference>
<dbReference type="RefSeq" id="WP_007322591.1">
    <property type="nucleotide sequence ID" value="NZ_BAEE01000057.1"/>
</dbReference>
<organism evidence="2 3">
    <name type="scientific">Gordonia araii NBRC 100433</name>
    <dbReference type="NCBI Taxonomy" id="1073574"/>
    <lineage>
        <taxon>Bacteria</taxon>
        <taxon>Bacillati</taxon>
        <taxon>Actinomycetota</taxon>
        <taxon>Actinomycetes</taxon>
        <taxon>Mycobacteriales</taxon>
        <taxon>Gordoniaceae</taxon>
        <taxon>Gordonia</taxon>
    </lineage>
</organism>
<sequence>MTEGNADDDLLIGNPERERAIGLLTDAFASGYLEMVEFEDRSGAVYASRTRAELRTALERLPTAGQLFPDAVPADAPSAGVEPLHLDAEWSTVRRKGVWQVPPQIVVTGSMGTVQLDFSRGVFAAPAVELDLQVSATNVKIWVGPDQEIRLQKLAKSGWSSVKDKADAPRRPGGPAITVIGLVAAASGVVVKRR</sequence>
<reference evidence="2 3" key="1">
    <citation type="submission" date="2011-11" db="EMBL/GenBank/DDBJ databases">
        <title>Whole genome shotgun sequence of Gordonia araii NBRC 100433.</title>
        <authorList>
            <person name="Yoshida Y."/>
            <person name="Hosoyama A."/>
            <person name="Tsuchikane K."/>
            <person name="Katsumata H."/>
            <person name="Yamazaki S."/>
            <person name="Fujita N."/>
        </authorList>
    </citation>
    <scope>NUCLEOTIDE SEQUENCE [LARGE SCALE GENOMIC DNA]</scope>
    <source>
        <strain evidence="2 3">NBRC 100433</strain>
    </source>
</reference>
<proteinExistence type="predicted"/>
<evidence type="ECO:0000259" key="1">
    <source>
        <dbReference type="Pfam" id="PF08044"/>
    </source>
</evidence>
<dbReference type="STRING" id="1073574.GOARA_057_00400"/>
<gene>
    <name evidence="2" type="ORF">GOARA_057_00400</name>
</gene>
<dbReference type="PANTHER" id="PTHR40763">
    <property type="entry name" value="MEMBRANE PROTEIN-RELATED"/>
    <property type="match status" value="1"/>
</dbReference>
<dbReference type="EMBL" id="BAEE01000057">
    <property type="protein sequence ID" value="GAB10516.1"/>
    <property type="molecule type" value="Genomic_DNA"/>
</dbReference>
<protein>
    <recommendedName>
        <fullName evidence="1">DUF1707 domain-containing protein</fullName>
    </recommendedName>
</protein>
<dbReference type="Pfam" id="PF08044">
    <property type="entry name" value="DUF1707"/>
    <property type="match status" value="1"/>
</dbReference>
<dbReference type="AlphaFoldDB" id="G7H3U1"/>
<keyword evidence="3" id="KW-1185">Reference proteome</keyword>
<evidence type="ECO:0000313" key="2">
    <source>
        <dbReference type="EMBL" id="GAB10516.1"/>
    </source>
</evidence>
<evidence type="ECO:0000313" key="3">
    <source>
        <dbReference type="Proteomes" id="UP000035088"/>
    </source>
</evidence>
<feature type="domain" description="DUF1707" evidence="1">
    <location>
        <begin position="12"/>
        <end position="62"/>
    </location>
</feature>
<name>G7H3U1_9ACTN</name>
<comment type="caution">
    <text evidence="2">The sequence shown here is derived from an EMBL/GenBank/DDBJ whole genome shotgun (WGS) entry which is preliminary data.</text>
</comment>
<accession>G7H3U1</accession>
<dbReference type="Proteomes" id="UP000035088">
    <property type="component" value="Unassembled WGS sequence"/>
</dbReference>
<dbReference type="InterPro" id="IPR012551">
    <property type="entry name" value="DUF1707_SHOCT-like"/>
</dbReference>
<dbReference type="OrthoDB" id="3534574at2"/>